<organism evidence="1 2">
    <name type="scientific">Streptomyces sudanensis</name>
    <dbReference type="NCBI Taxonomy" id="436397"/>
    <lineage>
        <taxon>Bacteria</taxon>
        <taxon>Bacillati</taxon>
        <taxon>Actinomycetota</taxon>
        <taxon>Actinomycetes</taxon>
        <taxon>Kitasatosporales</taxon>
        <taxon>Streptomycetaceae</taxon>
        <taxon>Streptomyces</taxon>
    </lineage>
</organism>
<proteinExistence type="predicted"/>
<reference evidence="1" key="1">
    <citation type="submission" date="2022-04" db="EMBL/GenBank/DDBJ databases">
        <title>Systematic whole-genome sequencing reveals an unexpected diversity among actinomycetoma pathogens and provides insights into their antibacterial susceptibilities.</title>
        <authorList>
            <person name="Watson A.K."/>
            <person name="Kepplinger B."/>
            <person name="Bakhiet S.M."/>
            <person name="Mhmoud N.A."/>
            <person name="Chapman J."/>
            <person name="Allenby N."/>
            <person name="Mickiewicz K."/>
            <person name="Goodfellow M."/>
            <person name="Fahal A.H."/>
            <person name="Errington J."/>
        </authorList>
    </citation>
    <scope>NUCLEOTIDE SEQUENCE</scope>
    <source>
        <strain evidence="1">SD 504</strain>
    </source>
</reference>
<sequence>MYAQRCTRSRQSLVQLARGQRGNGGFPAPEVETGGTAFYSWSKIAACLRSIGDDVAPVSRDVVLADHILRVVDEVERADVPPPVLRSLGLTAA</sequence>
<evidence type="ECO:0000313" key="2">
    <source>
        <dbReference type="Proteomes" id="UP001056383"/>
    </source>
</evidence>
<dbReference type="RefSeq" id="WP_010475398.1">
    <property type="nucleotide sequence ID" value="NZ_CP095474.1"/>
</dbReference>
<gene>
    <name evidence="1" type="ORF">MW084_09510</name>
</gene>
<accession>A0ABY4TB08</accession>
<name>A0ABY4TB08_9ACTN</name>
<evidence type="ECO:0000313" key="1">
    <source>
        <dbReference type="EMBL" id="URN16146.1"/>
    </source>
</evidence>
<dbReference type="EMBL" id="CP095474">
    <property type="protein sequence ID" value="URN16146.1"/>
    <property type="molecule type" value="Genomic_DNA"/>
</dbReference>
<dbReference type="Proteomes" id="UP001056383">
    <property type="component" value="Chromosome"/>
</dbReference>
<protein>
    <submittedName>
        <fullName evidence="1">Uncharacterized protein</fullName>
    </submittedName>
</protein>
<keyword evidence="2" id="KW-1185">Reference proteome</keyword>